<keyword evidence="6" id="KW-1185">Reference proteome</keyword>
<dbReference type="InterPro" id="IPR025724">
    <property type="entry name" value="GAG-pre-integrase_dom"/>
</dbReference>
<name>A0A8H4VJG4_9AGAR</name>
<dbReference type="GO" id="GO:0006397">
    <property type="term" value="P:mRNA processing"/>
    <property type="evidence" value="ECO:0007669"/>
    <property type="project" value="UniProtKB-KW"/>
</dbReference>
<evidence type="ECO:0000313" key="5">
    <source>
        <dbReference type="EMBL" id="KAF4610125.1"/>
    </source>
</evidence>
<dbReference type="InterPro" id="IPR001878">
    <property type="entry name" value="Znf_CCHC"/>
</dbReference>
<reference evidence="5 6" key="1">
    <citation type="submission" date="2019-12" db="EMBL/GenBank/DDBJ databases">
        <authorList>
            <person name="Floudas D."/>
            <person name="Bentzer J."/>
            <person name="Ahren D."/>
            <person name="Johansson T."/>
            <person name="Persson P."/>
            <person name="Tunlid A."/>
        </authorList>
    </citation>
    <scope>NUCLEOTIDE SEQUENCE [LARGE SCALE GENOMIC DNA]</scope>
    <source>
        <strain evidence="5 6">CBS 102.39</strain>
    </source>
</reference>
<feature type="domain" description="CCHC-type" evidence="4">
    <location>
        <begin position="239"/>
        <end position="252"/>
    </location>
</feature>
<dbReference type="InterPro" id="IPR036875">
    <property type="entry name" value="Znf_CCHC_sf"/>
</dbReference>
<dbReference type="Gene3D" id="4.10.60.10">
    <property type="entry name" value="Zinc finger, CCHC-type"/>
    <property type="match status" value="1"/>
</dbReference>
<dbReference type="GO" id="GO:0008270">
    <property type="term" value="F:zinc ion binding"/>
    <property type="evidence" value="ECO:0007669"/>
    <property type="project" value="UniProtKB-KW"/>
</dbReference>
<dbReference type="Pfam" id="PF13976">
    <property type="entry name" value="gag_pre-integrs"/>
    <property type="match status" value="1"/>
</dbReference>
<dbReference type="PROSITE" id="PS50158">
    <property type="entry name" value="ZF_CCHC"/>
    <property type="match status" value="1"/>
</dbReference>
<feature type="compositionally biased region" description="Basic residues" evidence="3">
    <location>
        <begin position="265"/>
        <end position="275"/>
    </location>
</feature>
<evidence type="ECO:0000256" key="2">
    <source>
        <dbReference type="PROSITE-ProRule" id="PRU00047"/>
    </source>
</evidence>
<dbReference type="SMART" id="SM00343">
    <property type="entry name" value="ZnF_C2HC"/>
    <property type="match status" value="1"/>
</dbReference>
<dbReference type="PANTHER" id="PTHR47592">
    <property type="entry name" value="PBF68 PROTEIN"/>
    <property type="match status" value="1"/>
</dbReference>
<evidence type="ECO:0000256" key="3">
    <source>
        <dbReference type="SAM" id="MobiDB-lite"/>
    </source>
</evidence>
<gene>
    <name evidence="5" type="ORF">D9613_010404</name>
</gene>
<dbReference type="Pfam" id="PF22936">
    <property type="entry name" value="Pol_BBD"/>
    <property type="match status" value="1"/>
</dbReference>
<dbReference type="GO" id="GO:0003676">
    <property type="term" value="F:nucleic acid binding"/>
    <property type="evidence" value="ECO:0007669"/>
    <property type="project" value="InterPro"/>
</dbReference>
<keyword evidence="1" id="KW-0507">mRNA processing</keyword>
<feature type="region of interest" description="Disordered" evidence="3">
    <location>
        <begin position="251"/>
        <end position="280"/>
    </location>
</feature>
<dbReference type="InterPro" id="IPR054722">
    <property type="entry name" value="PolX-like_BBD"/>
</dbReference>
<sequence length="487" mass="54289">MSTDTTSGSSGSGGYKIELLKATNWMPWKRRMLAVLRDLGLEKYVAPDATIPGSAIPSNPTPEEEAAITRWRDGDAKARTRIELAVGDSEMVHLIGATTAREMWDQLTTVKESKGRLGVLATRRALYRATAEEGFEMVDHIFKLRQLQDELHTMGNLVSDEDFVMILITSLPESWDNYTSSYLGASGNKPQLRSHELIAILLEEDRRRKGRSSNDIAHTLQAREKGKPKNPKPDSDKECFNCHKKGHMAKDCWAKGGGREGQGPKGRRGPHRNKAKSAQEVNNTLNECAYMARNFNSELGKFDWLKDSGTTSHICNIRNAFTEFHPINEEISGISSVKATAKGRGTVIVNFDVDGTIFKHTLRNTIYVPEAENCLLSDGRFLQNGGQIIETKEGCLMKDSKGTTVGKGTLYGNLFRLHARAAILDQERTNVASSPKISWDQWHRRFGHISISALRRLNSEHLVNGLITVPIKSIRDGMLRVTCVPKF</sequence>
<proteinExistence type="predicted"/>
<evidence type="ECO:0000259" key="4">
    <source>
        <dbReference type="PROSITE" id="PS50158"/>
    </source>
</evidence>
<keyword evidence="2" id="KW-0479">Metal-binding</keyword>
<feature type="region of interest" description="Disordered" evidence="3">
    <location>
        <begin position="209"/>
        <end position="239"/>
    </location>
</feature>
<dbReference type="SUPFAM" id="SSF57756">
    <property type="entry name" value="Retrovirus zinc finger-like domains"/>
    <property type="match status" value="1"/>
</dbReference>
<dbReference type="Proteomes" id="UP000521872">
    <property type="component" value="Unassembled WGS sequence"/>
</dbReference>
<dbReference type="Pfam" id="PF14223">
    <property type="entry name" value="Retrotran_gag_2"/>
    <property type="match status" value="1"/>
</dbReference>
<feature type="compositionally biased region" description="Basic and acidic residues" evidence="3">
    <location>
        <begin position="221"/>
        <end position="239"/>
    </location>
</feature>
<comment type="caution">
    <text evidence="5">The sequence shown here is derived from an EMBL/GenBank/DDBJ whole genome shotgun (WGS) entry which is preliminary data.</text>
</comment>
<evidence type="ECO:0000313" key="6">
    <source>
        <dbReference type="Proteomes" id="UP000521872"/>
    </source>
</evidence>
<accession>A0A8H4VJG4</accession>
<protein>
    <recommendedName>
        <fullName evidence="4">CCHC-type domain-containing protein</fullName>
    </recommendedName>
</protein>
<dbReference type="EMBL" id="JAACJL010000059">
    <property type="protein sequence ID" value="KAF4610125.1"/>
    <property type="molecule type" value="Genomic_DNA"/>
</dbReference>
<organism evidence="5 6">
    <name type="scientific">Agrocybe pediades</name>
    <dbReference type="NCBI Taxonomy" id="84607"/>
    <lineage>
        <taxon>Eukaryota</taxon>
        <taxon>Fungi</taxon>
        <taxon>Dikarya</taxon>
        <taxon>Basidiomycota</taxon>
        <taxon>Agaricomycotina</taxon>
        <taxon>Agaricomycetes</taxon>
        <taxon>Agaricomycetidae</taxon>
        <taxon>Agaricales</taxon>
        <taxon>Agaricineae</taxon>
        <taxon>Strophariaceae</taxon>
        <taxon>Agrocybe</taxon>
    </lineage>
</organism>
<feature type="compositionally biased region" description="Gly residues" evidence="3">
    <location>
        <begin position="255"/>
        <end position="264"/>
    </location>
</feature>
<keyword evidence="2" id="KW-0863">Zinc-finger</keyword>
<evidence type="ECO:0000256" key="1">
    <source>
        <dbReference type="ARBA" id="ARBA00022664"/>
    </source>
</evidence>
<dbReference type="AlphaFoldDB" id="A0A8H4VJG4"/>
<keyword evidence="2" id="KW-0862">Zinc</keyword>
<dbReference type="PANTHER" id="PTHR47592:SF27">
    <property type="entry name" value="OS08G0421700 PROTEIN"/>
    <property type="match status" value="1"/>
</dbReference>